<dbReference type="Proteomes" id="UP000216024">
    <property type="component" value="Unassembled WGS sequence"/>
</dbReference>
<dbReference type="Gene3D" id="2.30.290.10">
    <property type="entry name" value="BH3618-like"/>
    <property type="match status" value="1"/>
</dbReference>
<dbReference type="InterPro" id="IPR003775">
    <property type="entry name" value="Flagellar_assembly_factor_FliW"/>
</dbReference>
<proteinExistence type="inferred from homology"/>
<dbReference type="InterPro" id="IPR024046">
    <property type="entry name" value="Flagellar_assmbl_FliW_dom_sf"/>
</dbReference>
<keyword evidence="7" id="KW-1185">Reference proteome</keyword>
<comment type="function">
    <text evidence="5">Acts as an anti-CsrA protein, binds CsrA and prevents it from repressing translation of its target genes, one of which is flagellin. Binds to flagellin and participates in the assembly of the flagellum.</text>
</comment>
<dbReference type="HAMAP" id="MF_01185">
    <property type="entry name" value="FliW"/>
    <property type="match status" value="1"/>
</dbReference>
<dbReference type="SUPFAM" id="SSF141457">
    <property type="entry name" value="BH3618-like"/>
    <property type="match status" value="1"/>
</dbReference>
<keyword evidence="6" id="KW-0969">Cilium</keyword>
<sequence length="151" mass="17727">MFIETKHFGKIEIIEENIISFKDGLLGFEELKKYIYIENEDTENPFNWLQSLEEPELAFVVTNPYVFVKDYEFDIPEKIVEDLEIKEIKDVMIWVIAVVPENVENMTINLKGPVIMNLKNKRAKQMVVNSEKYSLKHRIFEQTLHAGDAVC</sequence>
<dbReference type="PANTHER" id="PTHR39190">
    <property type="entry name" value="FLAGELLAR ASSEMBLY FACTOR FLIW"/>
    <property type="match status" value="1"/>
</dbReference>
<keyword evidence="1 5" id="KW-0963">Cytoplasm</keyword>
<dbReference type="PANTHER" id="PTHR39190:SF1">
    <property type="entry name" value="FLAGELLAR ASSEMBLY FACTOR FLIW"/>
    <property type="match status" value="1"/>
</dbReference>
<dbReference type="GO" id="GO:0005737">
    <property type="term" value="C:cytoplasm"/>
    <property type="evidence" value="ECO:0007669"/>
    <property type="project" value="UniProtKB-SubCell"/>
</dbReference>
<dbReference type="AlphaFoldDB" id="A0A267MIK7"/>
<accession>A0A267MIK7</accession>
<keyword evidence="6" id="KW-0282">Flagellum</keyword>
<evidence type="ECO:0000256" key="1">
    <source>
        <dbReference type="ARBA" id="ARBA00022490"/>
    </source>
</evidence>
<dbReference type="EMBL" id="NIBG01000008">
    <property type="protein sequence ID" value="PAB59366.1"/>
    <property type="molecule type" value="Genomic_DNA"/>
</dbReference>
<comment type="subcellular location">
    <subcellularLocation>
        <location evidence="5">Cytoplasm</location>
    </subcellularLocation>
</comment>
<dbReference type="GO" id="GO:0006417">
    <property type="term" value="P:regulation of translation"/>
    <property type="evidence" value="ECO:0007669"/>
    <property type="project" value="UniProtKB-KW"/>
</dbReference>
<evidence type="ECO:0000313" key="6">
    <source>
        <dbReference type="EMBL" id="PAB59366.1"/>
    </source>
</evidence>
<evidence type="ECO:0000256" key="5">
    <source>
        <dbReference type="HAMAP-Rule" id="MF_01185"/>
    </source>
</evidence>
<dbReference type="RefSeq" id="WP_095133746.1">
    <property type="nucleotide sequence ID" value="NZ_NIBG01000008.1"/>
</dbReference>
<keyword evidence="4 5" id="KW-0143">Chaperone</keyword>
<comment type="subunit">
    <text evidence="5">Interacts with translational regulator CsrA and flagellin(s).</text>
</comment>
<dbReference type="OrthoDB" id="9801235at2"/>
<organism evidence="6 7">
    <name type="scientific">Anaeromicrobium sediminis</name>
    <dbReference type="NCBI Taxonomy" id="1478221"/>
    <lineage>
        <taxon>Bacteria</taxon>
        <taxon>Bacillati</taxon>
        <taxon>Bacillota</taxon>
        <taxon>Clostridia</taxon>
        <taxon>Peptostreptococcales</taxon>
        <taxon>Thermotaleaceae</taxon>
        <taxon>Anaeromicrobium</taxon>
    </lineage>
</organism>
<evidence type="ECO:0000313" key="7">
    <source>
        <dbReference type="Proteomes" id="UP000216024"/>
    </source>
</evidence>
<name>A0A267MIK7_9FIRM</name>
<evidence type="ECO:0000256" key="4">
    <source>
        <dbReference type="ARBA" id="ARBA00023186"/>
    </source>
</evidence>
<dbReference type="Pfam" id="PF02623">
    <property type="entry name" value="FliW"/>
    <property type="match status" value="1"/>
</dbReference>
<protein>
    <recommendedName>
        <fullName evidence="5">Flagellar assembly factor FliW</fullName>
    </recommendedName>
</protein>
<keyword evidence="3 5" id="KW-0810">Translation regulation</keyword>
<keyword evidence="2 5" id="KW-1005">Bacterial flagellum biogenesis</keyword>
<comment type="caution">
    <text evidence="6">The sequence shown here is derived from an EMBL/GenBank/DDBJ whole genome shotgun (WGS) entry which is preliminary data.</text>
</comment>
<gene>
    <name evidence="5" type="primary">fliW</name>
    <name evidence="6" type="ORF">CCE28_10935</name>
</gene>
<dbReference type="NCBIfam" id="NF009793">
    <property type="entry name" value="PRK13285.1-1"/>
    <property type="match status" value="1"/>
</dbReference>
<evidence type="ECO:0000256" key="3">
    <source>
        <dbReference type="ARBA" id="ARBA00022845"/>
    </source>
</evidence>
<comment type="similarity">
    <text evidence="5">Belongs to the FliW family.</text>
</comment>
<reference evidence="6 7" key="1">
    <citation type="submission" date="2017-06" db="EMBL/GenBank/DDBJ databases">
        <title>Draft genome sequence of anaerobic fermentative bacterium Anaeromicrobium sediminis DY2726D isolated from West Pacific Ocean sediments.</title>
        <authorList>
            <person name="Zeng X."/>
        </authorList>
    </citation>
    <scope>NUCLEOTIDE SEQUENCE [LARGE SCALE GENOMIC DNA]</scope>
    <source>
        <strain evidence="6 7">DY2726D</strain>
    </source>
</reference>
<evidence type="ECO:0000256" key="2">
    <source>
        <dbReference type="ARBA" id="ARBA00022795"/>
    </source>
</evidence>
<dbReference type="GO" id="GO:0044780">
    <property type="term" value="P:bacterial-type flagellum assembly"/>
    <property type="evidence" value="ECO:0007669"/>
    <property type="project" value="UniProtKB-UniRule"/>
</dbReference>
<keyword evidence="6" id="KW-0966">Cell projection</keyword>